<feature type="region of interest" description="Disordered" evidence="1">
    <location>
        <begin position="1"/>
        <end position="33"/>
    </location>
</feature>
<protein>
    <submittedName>
        <fullName evidence="2">Uncharacterized protein</fullName>
    </submittedName>
</protein>
<reference evidence="3" key="1">
    <citation type="journal article" date="2011" name="Genome Biol.">
        <title>Comparative and functional genomics provide insights into the pathogenicity of dermatophytic fungi.</title>
        <authorList>
            <person name="Burmester A."/>
            <person name="Shelest E."/>
            <person name="Gloeckner G."/>
            <person name="Heddergott C."/>
            <person name="Schindler S."/>
            <person name="Staib P."/>
            <person name="Heidel A."/>
            <person name="Felder M."/>
            <person name="Petzold A."/>
            <person name="Szafranski K."/>
            <person name="Feuermann M."/>
            <person name="Pedruzzi I."/>
            <person name="Priebe S."/>
            <person name="Groth M."/>
            <person name="Winkler R."/>
            <person name="Li W."/>
            <person name="Kniemeyer O."/>
            <person name="Schroeckh V."/>
            <person name="Hertweck C."/>
            <person name="Hube B."/>
            <person name="White T.C."/>
            <person name="Platzer M."/>
            <person name="Guthke R."/>
            <person name="Heitman J."/>
            <person name="Woestemeyer J."/>
            <person name="Zipfel P.F."/>
            <person name="Monod M."/>
            <person name="Brakhage A.A."/>
        </authorList>
    </citation>
    <scope>NUCLEOTIDE SEQUENCE [LARGE SCALE GENOMIC DNA]</scope>
    <source>
        <strain evidence="3">ATCC MYA-4681 / CBS 112371</strain>
    </source>
</reference>
<comment type="caution">
    <text evidence="2">The sequence shown here is derived from an EMBL/GenBank/DDBJ whole genome shotgun (WGS) entry which is preliminary data.</text>
</comment>
<gene>
    <name evidence="2" type="ORF">ARB_02063</name>
</gene>
<keyword evidence="3" id="KW-1185">Reference proteome</keyword>
<feature type="compositionally biased region" description="Basic and acidic residues" evidence="1">
    <location>
        <begin position="1"/>
        <end position="10"/>
    </location>
</feature>
<accession>D4B0T7</accession>
<evidence type="ECO:0000313" key="2">
    <source>
        <dbReference type="EMBL" id="EFE30872.1"/>
    </source>
</evidence>
<evidence type="ECO:0000256" key="1">
    <source>
        <dbReference type="SAM" id="MobiDB-lite"/>
    </source>
</evidence>
<dbReference type="GeneID" id="9523279"/>
<dbReference type="RefSeq" id="XP_003011512.1">
    <property type="nucleotide sequence ID" value="XM_003011466.1"/>
</dbReference>
<dbReference type="EMBL" id="ABSU01000025">
    <property type="protein sequence ID" value="EFE30872.1"/>
    <property type="molecule type" value="Genomic_DNA"/>
</dbReference>
<dbReference type="HOGENOM" id="CLU_2542120_0_0_1"/>
<organism evidence="2 3">
    <name type="scientific">Arthroderma benhamiae (strain ATCC MYA-4681 / CBS 112371)</name>
    <name type="common">Trichophyton mentagrophytes</name>
    <dbReference type="NCBI Taxonomy" id="663331"/>
    <lineage>
        <taxon>Eukaryota</taxon>
        <taxon>Fungi</taxon>
        <taxon>Dikarya</taxon>
        <taxon>Ascomycota</taxon>
        <taxon>Pezizomycotina</taxon>
        <taxon>Eurotiomycetes</taxon>
        <taxon>Eurotiomycetidae</taxon>
        <taxon>Onygenales</taxon>
        <taxon>Arthrodermataceae</taxon>
        <taxon>Trichophyton</taxon>
    </lineage>
</organism>
<sequence>MHAIITERETTGQTQAGGDDDDDDDGEMNASAGFHLAVQDAPDIAGYYSRIFQNSVGNGPYGIKPILDSLMQTKRNQLDDCPG</sequence>
<dbReference type="AlphaFoldDB" id="D4B0T7"/>
<dbReference type="KEGG" id="abe:ARB_02063"/>
<evidence type="ECO:0000313" key="3">
    <source>
        <dbReference type="Proteomes" id="UP000008866"/>
    </source>
</evidence>
<proteinExistence type="predicted"/>
<dbReference type="eggNOG" id="ENOG502RQ4J">
    <property type="taxonomic scope" value="Eukaryota"/>
</dbReference>
<name>D4B0T7_ARTBC</name>
<dbReference type="Proteomes" id="UP000008866">
    <property type="component" value="Unassembled WGS sequence"/>
</dbReference>
<feature type="compositionally biased region" description="Acidic residues" evidence="1">
    <location>
        <begin position="18"/>
        <end position="27"/>
    </location>
</feature>